<protein>
    <recommendedName>
        <fullName evidence="4">dihydropteroate synthase</fullName>
        <ecNumber evidence="4">2.5.1.15</ecNumber>
    </recommendedName>
</protein>
<reference evidence="10 11" key="1">
    <citation type="submission" date="2024-06" db="EMBL/GenBank/DDBJ databases">
        <title>Novosphingobium rhizovicinus M1R2S20.</title>
        <authorList>
            <person name="Sun J.-Q."/>
        </authorList>
    </citation>
    <scope>NUCLEOTIDE SEQUENCE [LARGE SCALE GENOMIC DNA]</scope>
    <source>
        <strain evidence="10 11">M1R2S20</strain>
    </source>
</reference>
<dbReference type="GO" id="GO:0004156">
    <property type="term" value="F:dihydropteroate synthase activity"/>
    <property type="evidence" value="ECO:0007669"/>
    <property type="project" value="UniProtKB-EC"/>
</dbReference>
<evidence type="ECO:0000256" key="6">
    <source>
        <dbReference type="ARBA" id="ARBA00022723"/>
    </source>
</evidence>
<dbReference type="EC" id="2.5.1.15" evidence="4"/>
<dbReference type="InterPro" id="IPR011005">
    <property type="entry name" value="Dihydropteroate_synth-like_sf"/>
</dbReference>
<evidence type="ECO:0000256" key="2">
    <source>
        <dbReference type="ARBA" id="ARBA00001946"/>
    </source>
</evidence>
<comment type="catalytic activity">
    <reaction evidence="1">
        <text>(7,8-dihydropterin-6-yl)methyl diphosphate + 4-aminobenzoate = 7,8-dihydropteroate + diphosphate</text>
        <dbReference type="Rhea" id="RHEA:19949"/>
        <dbReference type="ChEBI" id="CHEBI:17836"/>
        <dbReference type="ChEBI" id="CHEBI:17839"/>
        <dbReference type="ChEBI" id="CHEBI:33019"/>
        <dbReference type="ChEBI" id="CHEBI:72950"/>
        <dbReference type="EC" id="2.5.1.15"/>
    </reaction>
</comment>
<dbReference type="PROSITE" id="PS00792">
    <property type="entry name" value="DHPS_1"/>
    <property type="match status" value="1"/>
</dbReference>
<comment type="pathway">
    <text evidence="3">Cofactor biosynthesis; tetrahydrofolate biosynthesis; 7,8-dihydrofolate from 2-amino-4-hydroxy-6-hydroxymethyl-7,8-dihydropteridine diphosphate and 4-aminobenzoate: step 1/2.</text>
</comment>
<evidence type="ECO:0000259" key="9">
    <source>
        <dbReference type="PROSITE" id="PS50972"/>
    </source>
</evidence>
<dbReference type="Proteomes" id="UP001556118">
    <property type="component" value="Unassembled WGS sequence"/>
</dbReference>
<dbReference type="RefSeq" id="WP_367768936.1">
    <property type="nucleotide sequence ID" value="NZ_JBFNXR010000017.1"/>
</dbReference>
<gene>
    <name evidence="10" type="primary">folP</name>
    <name evidence="10" type="ORF">ABUH87_02500</name>
</gene>
<dbReference type="InterPro" id="IPR045031">
    <property type="entry name" value="DHP_synth-like"/>
</dbReference>
<evidence type="ECO:0000256" key="4">
    <source>
        <dbReference type="ARBA" id="ARBA00012458"/>
    </source>
</evidence>
<evidence type="ECO:0000256" key="5">
    <source>
        <dbReference type="ARBA" id="ARBA00022679"/>
    </source>
</evidence>
<accession>A0ABV3R895</accession>
<feature type="domain" description="Pterin-binding" evidence="9">
    <location>
        <begin position="118"/>
        <end position="372"/>
    </location>
</feature>
<proteinExistence type="predicted"/>
<dbReference type="NCBIfam" id="TIGR01496">
    <property type="entry name" value="DHPS"/>
    <property type="match status" value="1"/>
</dbReference>
<dbReference type="Gene3D" id="3.20.20.20">
    <property type="entry name" value="Dihydropteroate synthase-like"/>
    <property type="match status" value="1"/>
</dbReference>
<keyword evidence="11" id="KW-1185">Reference proteome</keyword>
<evidence type="ECO:0000313" key="11">
    <source>
        <dbReference type="Proteomes" id="UP001556118"/>
    </source>
</evidence>
<dbReference type="PANTHER" id="PTHR20941">
    <property type="entry name" value="FOLATE SYNTHESIS PROTEINS"/>
    <property type="match status" value="1"/>
</dbReference>
<keyword evidence="7" id="KW-0460">Magnesium</keyword>
<evidence type="ECO:0000256" key="1">
    <source>
        <dbReference type="ARBA" id="ARBA00000012"/>
    </source>
</evidence>
<dbReference type="InterPro" id="IPR006390">
    <property type="entry name" value="DHP_synth_dom"/>
</dbReference>
<comment type="cofactor">
    <cofactor evidence="2">
        <name>Mg(2+)</name>
        <dbReference type="ChEBI" id="CHEBI:18420"/>
    </cofactor>
</comment>
<evidence type="ECO:0000256" key="7">
    <source>
        <dbReference type="ARBA" id="ARBA00022842"/>
    </source>
</evidence>
<organism evidence="10 11">
    <name type="scientific">Novosphingobium rhizovicinum</name>
    <dbReference type="NCBI Taxonomy" id="3228928"/>
    <lineage>
        <taxon>Bacteria</taxon>
        <taxon>Pseudomonadati</taxon>
        <taxon>Pseudomonadota</taxon>
        <taxon>Alphaproteobacteria</taxon>
        <taxon>Sphingomonadales</taxon>
        <taxon>Sphingomonadaceae</taxon>
        <taxon>Novosphingobium</taxon>
    </lineage>
</organism>
<comment type="caution">
    <text evidence="10">The sequence shown here is derived from an EMBL/GenBank/DDBJ whole genome shotgun (WGS) entry which is preliminary data.</text>
</comment>
<dbReference type="InterPro" id="IPR000489">
    <property type="entry name" value="Pterin-binding_dom"/>
</dbReference>
<evidence type="ECO:0000313" key="10">
    <source>
        <dbReference type="EMBL" id="MEW9854052.1"/>
    </source>
</evidence>
<keyword evidence="5 10" id="KW-0808">Transferase</keyword>
<evidence type="ECO:0000256" key="8">
    <source>
        <dbReference type="ARBA" id="ARBA00022909"/>
    </source>
</evidence>
<dbReference type="PROSITE" id="PS50972">
    <property type="entry name" value="PTERIN_BINDING"/>
    <property type="match status" value="1"/>
</dbReference>
<keyword evidence="6" id="KW-0479">Metal-binding</keyword>
<dbReference type="CDD" id="cd00739">
    <property type="entry name" value="DHPS"/>
    <property type="match status" value="1"/>
</dbReference>
<dbReference type="SUPFAM" id="SSF51717">
    <property type="entry name" value="Dihydropteroate synthetase-like"/>
    <property type="match status" value="1"/>
</dbReference>
<dbReference type="EMBL" id="JBFNXR010000017">
    <property type="protein sequence ID" value="MEW9854052.1"/>
    <property type="molecule type" value="Genomic_DNA"/>
</dbReference>
<dbReference type="PANTHER" id="PTHR20941:SF1">
    <property type="entry name" value="FOLIC ACID SYNTHESIS PROTEIN FOL1"/>
    <property type="match status" value="1"/>
</dbReference>
<dbReference type="Pfam" id="PF00809">
    <property type="entry name" value="Pterin_bind"/>
    <property type="match status" value="1"/>
</dbReference>
<evidence type="ECO:0000256" key="3">
    <source>
        <dbReference type="ARBA" id="ARBA00004763"/>
    </source>
</evidence>
<sequence>MPSGNSTCWRPSRDLAVRPLLVRKLYIRPVAFAESPQSEHGEAIRLAGSLVWASRFALIVREGGRVLSRDLVGASGVVEALASLPDDLASQAETQWASLRKVHSPLVCGERTIRLDQPQVMGILNVTPDSFSDGGQFLDDPETAAAHGAQMLEAGGAIVDVGGESTRPGAAAVWEGDEVKRVLPAIERLVGMGAAISIDTRRPAVMEAALGAGAHIINDVSALRHDPRSLEFAASSGAPVVLMHAPGSADDLHADGSYDDVVLDVFDWLAARRDVALAAGIEPERIILDPGIGFGKSVAQNLALMNALPLFHALGAPLLVGASRKRTIGALSNEAPAHRRLGGSLALAMKALDAGAHILRVHDVFETVQAIHVWRGLRDAALTDFAQLP</sequence>
<name>A0ABV3R895_9SPHN</name>
<keyword evidence="8" id="KW-0289">Folate biosynthesis</keyword>